<organism evidence="2 3">
    <name type="scientific">Microbulbifer rhizosphaerae</name>
    <dbReference type="NCBI Taxonomy" id="1562603"/>
    <lineage>
        <taxon>Bacteria</taxon>
        <taxon>Pseudomonadati</taxon>
        <taxon>Pseudomonadota</taxon>
        <taxon>Gammaproteobacteria</taxon>
        <taxon>Cellvibrionales</taxon>
        <taxon>Microbulbiferaceae</taxon>
        <taxon>Microbulbifer</taxon>
    </lineage>
</organism>
<dbReference type="RefSeq" id="WP_183462615.1">
    <property type="nucleotide sequence ID" value="NZ_JACHWZ010000021.1"/>
</dbReference>
<dbReference type="EMBL" id="JACHWZ010000021">
    <property type="protein sequence ID" value="MBB3062907.1"/>
    <property type="molecule type" value="Genomic_DNA"/>
</dbReference>
<evidence type="ECO:0000313" key="2">
    <source>
        <dbReference type="EMBL" id="MBB3062907.1"/>
    </source>
</evidence>
<evidence type="ECO:0000256" key="1">
    <source>
        <dbReference type="SAM" id="SignalP"/>
    </source>
</evidence>
<dbReference type="Proteomes" id="UP000535937">
    <property type="component" value="Unassembled WGS sequence"/>
</dbReference>
<gene>
    <name evidence="2" type="ORF">FHS09_003757</name>
</gene>
<feature type="chain" id="PRO_5030961113" evidence="1">
    <location>
        <begin position="33"/>
        <end position="159"/>
    </location>
</feature>
<sequence length="159" mass="17302">MKFLRRLSLSQTLPSLCAIASLMFLMSPPLVAAESPQRQWAGNWLVVGEGDEQLVWQLHADGTGFAYGFGDGGRLSHGFAINWKLQGDRVRVRTGASVRCTGGVVAVAFTGWSPVTLNFAIVDGRHWLQDGGGLLSFQRRLSRWQTPRAGSECPNLASS</sequence>
<proteinExistence type="predicted"/>
<feature type="signal peptide" evidence="1">
    <location>
        <begin position="1"/>
        <end position="32"/>
    </location>
</feature>
<comment type="caution">
    <text evidence="2">The sequence shown here is derived from an EMBL/GenBank/DDBJ whole genome shotgun (WGS) entry which is preliminary data.</text>
</comment>
<accession>A0A7W4ZAL9</accession>
<evidence type="ECO:0000313" key="3">
    <source>
        <dbReference type="Proteomes" id="UP000535937"/>
    </source>
</evidence>
<dbReference type="AlphaFoldDB" id="A0A7W4ZAL9"/>
<keyword evidence="3" id="KW-1185">Reference proteome</keyword>
<protein>
    <submittedName>
        <fullName evidence="2">Uncharacterized protein</fullName>
    </submittedName>
</protein>
<keyword evidence="1" id="KW-0732">Signal</keyword>
<reference evidence="2 3" key="1">
    <citation type="submission" date="2020-08" db="EMBL/GenBank/DDBJ databases">
        <title>Genomic Encyclopedia of Type Strains, Phase III (KMG-III): the genomes of soil and plant-associated and newly described type strains.</title>
        <authorList>
            <person name="Whitman W."/>
        </authorList>
    </citation>
    <scope>NUCLEOTIDE SEQUENCE [LARGE SCALE GENOMIC DNA]</scope>
    <source>
        <strain evidence="2 3">CECT 8799</strain>
    </source>
</reference>
<name>A0A7W4ZAL9_9GAMM</name>